<evidence type="ECO:0000313" key="3">
    <source>
        <dbReference type="EMBL" id="CDB46886.1"/>
    </source>
</evidence>
<dbReference type="EMBL" id="WNBW01000004">
    <property type="protein sequence ID" value="MTU04177.1"/>
    <property type="molecule type" value="Genomic_DNA"/>
</dbReference>
<evidence type="ECO:0000313" key="6">
    <source>
        <dbReference type="Proteomes" id="UP000443070"/>
    </source>
</evidence>
<feature type="transmembrane region" description="Helical" evidence="2">
    <location>
        <begin position="12"/>
        <end position="33"/>
    </location>
</feature>
<protein>
    <submittedName>
        <fullName evidence="4">DUF4446 family protein</fullName>
    </submittedName>
</protein>
<dbReference type="Proteomes" id="UP000443070">
    <property type="component" value="Unassembled WGS sequence"/>
</dbReference>
<feature type="coiled-coil region" evidence="1">
    <location>
        <begin position="59"/>
        <end position="86"/>
    </location>
</feature>
<name>A0A3G9H564_9FIRM</name>
<dbReference type="EMBL" id="WNBM01000004">
    <property type="protein sequence ID" value="MTT76113.1"/>
    <property type="molecule type" value="Genomic_DNA"/>
</dbReference>
<evidence type="ECO:0000256" key="2">
    <source>
        <dbReference type="SAM" id="Phobius"/>
    </source>
</evidence>
<dbReference type="GeneID" id="49406147"/>
<evidence type="ECO:0000313" key="7">
    <source>
        <dbReference type="Proteomes" id="UP000484547"/>
    </source>
</evidence>
<dbReference type="Pfam" id="PF14584">
    <property type="entry name" value="DUF4446"/>
    <property type="match status" value="1"/>
</dbReference>
<keyword evidence="6" id="KW-1185">Reference proteome</keyword>
<dbReference type="OrthoDB" id="5244042at2"/>
<keyword evidence="2" id="KW-0812">Transmembrane</keyword>
<keyword evidence="2" id="KW-0472">Membrane</keyword>
<dbReference type="EMBL" id="CBDS010000100">
    <property type="protein sequence ID" value="CDB46886.1"/>
    <property type="molecule type" value="Genomic_DNA"/>
</dbReference>
<accession>A0A3G9H564</accession>
<dbReference type="RefSeq" id="WP_021718799.1">
    <property type="nucleotide sequence ID" value="NZ_AP019004.1"/>
</dbReference>
<proteinExistence type="predicted"/>
<evidence type="ECO:0000313" key="4">
    <source>
        <dbReference type="EMBL" id="MTT76113.1"/>
    </source>
</evidence>
<evidence type="ECO:0000256" key="1">
    <source>
        <dbReference type="SAM" id="Coils"/>
    </source>
</evidence>
<keyword evidence="2" id="KW-1133">Transmembrane helix</keyword>
<keyword evidence="1" id="KW-0175">Coiled coil</keyword>
<reference evidence="3" key="1">
    <citation type="submission" date="2012-11" db="EMBL/GenBank/DDBJ databases">
        <title>Dependencies among metagenomic species, viruses, plasmids and units of genetic variation.</title>
        <authorList>
            <person name="Nielsen H.B."/>
            <person name="Almeida M."/>
            <person name="Juncker A.S."/>
            <person name="Rasmussen S."/>
            <person name="Li J."/>
            <person name="Sunagawa S."/>
            <person name="Plichta D."/>
            <person name="Gautier L."/>
            <person name="Le Chatelier E."/>
            <person name="Peletier E."/>
            <person name="Bonde I."/>
            <person name="Nielsen T."/>
            <person name="Manichanh C."/>
            <person name="Arumugam M."/>
            <person name="Batto J."/>
            <person name="Santos M.B.Q.D."/>
            <person name="Blom N."/>
            <person name="Borruel N."/>
            <person name="Burgdorf K.S."/>
            <person name="Boumezbeur F."/>
            <person name="Casellas F."/>
            <person name="Dore J."/>
            <person name="Guarner F."/>
            <person name="Hansen T."/>
            <person name="Hildebrand F."/>
            <person name="Kaas R.S."/>
            <person name="Kennedy S."/>
            <person name="Kristiansen K."/>
            <person name="Kultima J.R."/>
            <person name="Leonard P."/>
            <person name="Levenez F."/>
            <person name="Lund O."/>
            <person name="Moumen B."/>
            <person name="Le Paslier D."/>
            <person name="Pons N."/>
            <person name="Pedersen O."/>
            <person name="Prifti E."/>
            <person name="Qin J."/>
            <person name="Raes J."/>
            <person name="Tap J."/>
            <person name="Tims S."/>
            <person name="Ussery D.W."/>
            <person name="Yamada T."/>
            <person name="MetaHit consortium"/>
            <person name="Renault P."/>
            <person name="Sicheritz-Ponten T."/>
            <person name="Bork P."/>
            <person name="Wang J."/>
            <person name="Brunak S."/>
            <person name="Ehrlich S.D."/>
        </authorList>
    </citation>
    <scope>NUCLEOTIDE SEQUENCE [LARGE SCALE GENOMIC DNA]</scope>
</reference>
<comment type="caution">
    <text evidence="3">The sequence shown here is derived from an EMBL/GenBank/DDBJ whole genome shotgun (WGS) entry which is preliminary data.</text>
</comment>
<sequence length="161" mass="18469">MEQINQILGNNLLFIIAVLLVLIVFLLVMLVNMNSKLRKLQWKYDYFTKGTTMDLDEVLTQTLEDVRSAEAKITALEKSRDDLRLRLKSCVQNLRVLRYNAFDNTGSDLSYSVALVDEENNGVVLSSIYGREENRCYAKPVIAGKSQYVLSKEEQEVLQQK</sequence>
<reference evidence="6 7" key="2">
    <citation type="journal article" date="2019" name="Nat. Med.">
        <title>A library of human gut bacterial isolates paired with longitudinal multiomics data enables mechanistic microbiome research.</title>
        <authorList>
            <person name="Poyet M."/>
            <person name="Groussin M."/>
            <person name="Gibbons S.M."/>
            <person name="Avila-Pacheco J."/>
            <person name="Jiang X."/>
            <person name="Kearney S.M."/>
            <person name="Perrotta A.R."/>
            <person name="Berdy B."/>
            <person name="Zhao S."/>
            <person name="Lieberman T.D."/>
            <person name="Swanson P.K."/>
            <person name="Smith M."/>
            <person name="Roesemann S."/>
            <person name="Alexander J.E."/>
            <person name="Rich S.A."/>
            <person name="Livny J."/>
            <person name="Vlamakis H."/>
            <person name="Clish C."/>
            <person name="Bullock K."/>
            <person name="Deik A."/>
            <person name="Scott J."/>
            <person name="Pierce K.A."/>
            <person name="Xavier R.J."/>
            <person name="Alm E.J."/>
        </authorList>
    </citation>
    <scope>NUCLEOTIDE SEQUENCE [LARGE SCALE GENOMIC DNA]</scope>
    <source>
        <strain evidence="4 7">BIOML-A13</strain>
        <strain evidence="5 6">BIOML-A3</strain>
    </source>
</reference>
<dbReference type="AlphaFoldDB" id="A0A3G9H564"/>
<accession>R6INC7</accession>
<dbReference type="InterPro" id="IPR027981">
    <property type="entry name" value="DUF4446"/>
</dbReference>
<gene>
    <name evidence="3" type="ORF">BN533_01899</name>
    <name evidence="4" type="ORF">GMD11_07540</name>
    <name evidence="5" type="ORF">GMD18_07195</name>
</gene>
<organism evidence="3">
    <name type="scientific">Phascolarctobacterium faecium</name>
    <dbReference type="NCBI Taxonomy" id="33025"/>
    <lineage>
        <taxon>Bacteria</taxon>
        <taxon>Bacillati</taxon>
        <taxon>Bacillota</taxon>
        <taxon>Negativicutes</taxon>
        <taxon>Acidaminococcales</taxon>
        <taxon>Acidaminococcaceae</taxon>
        <taxon>Phascolarctobacterium</taxon>
    </lineage>
</organism>
<evidence type="ECO:0000313" key="5">
    <source>
        <dbReference type="EMBL" id="MTU04177.1"/>
    </source>
</evidence>
<dbReference type="Proteomes" id="UP000484547">
    <property type="component" value="Unassembled WGS sequence"/>
</dbReference>